<dbReference type="RefSeq" id="WP_353474508.1">
    <property type="nucleotide sequence ID" value="NZ_CP123385.1"/>
</dbReference>
<keyword evidence="2" id="KW-0520">NAD</keyword>
<dbReference type="InterPro" id="IPR013131">
    <property type="entry name" value="Mannitol_DH_N"/>
</dbReference>
<dbReference type="InterPro" id="IPR036291">
    <property type="entry name" value="NAD(P)-bd_dom_sf"/>
</dbReference>
<feature type="domain" description="Mannitol dehydrogenase N-terminal" evidence="3">
    <location>
        <begin position="6"/>
        <end position="223"/>
    </location>
</feature>
<organism evidence="5">
    <name type="scientific">Alloyangia sp. H15</name>
    <dbReference type="NCBI Taxonomy" id="3029062"/>
    <lineage>
        <taxon>Bacteria</taxon>
        <taxon>Pseudomonadati</taxon>
        <taxon>Pseudomonadota</taxon>
        <taxon>Alphaproteobacteria</taxon>
        <taxon>Rhodobacterales</taxon>
        <taxon>Roseobacteraceae</taxon>
        <taxon>Alloyangia</taxon>
    </lineage>
</organism>
<feature type="domain" description="Mannitol dehydrogenase C-terminal" evidence="4">
    <location>
        <begin position="246"/>
        <end position="355"/>
    </location>
</feature>
<reference evidence="5" key="1">
    <citation type="submission" date="2023-02" db="EMBL/GenBank/DDBJ databases">
        <title>Description and genomic characterization of Salipiger bruguierae sp. nov., isolated from the sediment of mangrove plant Bruguiera sexangula.</title>
        <authorList>
            <person name="Long M."/>
        </authorList>
    </citation>
    <scope>NUCLEOTIDE SEQUENCE</scope>
    <source>
        <strain evidence="5">H15</strain>
    </source>
</reference>
<protein>
    <submittedName>
        <fullName evidence="5">Mannitol dehydrogenase family protein</fullName>
    </submittedName>
</protein>
<dbReference type="Gene3D" id="3.40.50.720">
    <property type="entry name" value="NAD(P)-binding Rossmann-like Domain"/>
    <property type="match status" value="1"/>
</dbReference>
<dbReference type="EMBL" id="CP123385">
    <property type="protein sequence ID" value="XCC95642.1"/>
    <property type="molecule type" value="Genomic_DNA"/>
</dbReference>
<proteinExistence type="predicted"/>
<evidence type="ECO:0000256" key="1">
    <source>
        <dbReference type="ARBA" id="ARBA00023002"/>
    </source>
</evidence>
<accession>A0AAU8ALB8</accession>
<dbReference type="InterPro" id="IPR013118">
    <property type="entry name" value="Mannitol_DH_C"/>
</dbReference>
<dbReference type="Pfam" id="PF08125">
    <property type="entry name" value="Mannitol_dh_C"/>
    <property type="match status" value="1"/>
</dbReference>
<sequence>MLSTPILQFGTSRFLQAHVDLFLSEALARGEALGPVTVVQSSGDPARAARLAALAAPGGYPVRIRGLRAGQEVDEERRVTSVTRTLSTGADMDQLLELVKGDLRIILSNTADAGFRAQPADASTETLPQQQMSYPGKLARLLFARYEAGGARIQVMPTELVQNNGDVLRELVLAASAALPGEFRDWLSTDVLWVNSLVDRIVSEPLEPAGAVAEPYALWAIEDRPGLILPCAHPDVQVVTDLGRVERLKLFILNLGHTWMVSRWLDEGRTGPALVREVLADPARRAALEALYREEVLPGFAAAGEGVAASAYVAETLDRFANPFLDHALADIAQNHSEKLDRRVAAYLAWARAQGDRTAKPRLEAALARREQTA</sequence>
<evidence type="ECO:0000256" key="2">
    <source>
        <dbReference type="ARBA" id="ARBA00023027"/>
    </source>
</evidence>
<dbReference type="GO" id="GO:0016491">
    <property type="term" value="F:oxidoreductase activity"/>
    <property type="evidence" value="ECO:0007669"/>
    <property type="project" value="UniProtKB-KW"/>
</dbReference>
<dbReference type="SUPFAM" id="SSF51735">
    <property type="entry name" value="NAD(P)-binding Rossmann-fold domains"/>
    <property type="match status" value="1"/>
</dbReference>
<evidence type="ECO:0000259" key="3">
    <source>
        <dbReference type="Pfam" id="PF01232"/>
    </source>
</evidence>
<dbReference type="Gene3D" id="1.10.1040.10">
    <property type="entry name" value="N-(1-d-carboxylethyl)-l-norvaline Dehydrogenase, domain 2"/>
    <property type="match status" value="1"/>
</dbReference>
<dbReference type="PANTHER" id="PTHR30524:SF0">
    <property type="entry name" value="ALTRONATE OXIDOREDUCTASE-RELATED"/>
    <property type="match status" value="1"/>
</dbReference>
<evidence type="ECO:0000313" key="5">
    <source>
        <dbReference type="EMBL" id="XCC95642.1"/>
    </source>
</evidence>
<dbReference type="AlphaFoldDB" id="A0AAU8ALB8"/>
<dbReference type="Pfam" id="PF01232">
    <property type="entry name" value="Mannitol_dh"/>
    <property type="match status" value="1"/>
</dbReference>
<evidence type="ECO:0000259" key="4">
    <source>
        <dbReference type="Pfam" id="PF08125"/>
    </source>
</evidence>
<keyword evidence="1" id="KW-0560">Oxidoreductase</keyword>
<dbReference type="SUPFAM" id="SSF48179">
    <property type="entry name" value="6-phosphogluconate dehydrogenase C-terminal domain-like"/>
    <property type="match status" value="1"/>
</dbReference>
<dbReference type="InterPro" id="IPR013328">
    <property type="entry name" value="6PGD_dom2"/>
</dbReference>
<name>A0AAU8ALB8_9RHOB</name>
<gene>
    <name evidence="5" type="ORF">PVT71_21400</name>
</gene>
<dbReference type="PANTHER" id="PTHR30524">
    <property type="entry name" value="MANNITOL-1-PHOSPHATE 5-DEHYDROGENASE"/>
    <property type="match status" value="1"/>
</dbReference>
<dbReference type="InterPro" id="IPR008927">
    <property type="entry name" value="6-PGluconate_DH-like_C_sf"/>
</dbReference>